<sequence length="773" mass="84491">MNGRISALSDKTKIRYGKFLTAVFFTYAALFLFPLKIVPKNVPYSYALYDKTDVLLGASVASDGQWRFSPGEVPDKFAQAVIVFEDKRFYYHLGVDPIAIVRAAVSNIRAGRIVSGASTLTMQTMRLLAGNKPRTFGQKCRESFLAVMAEIRLGKAKILSLYAAHAPFGGNVIGIEAASWRYFNRSPASLTWAEAATLAVLPNQPSLVHPGANRAVLLKKRNTLLQELYAKGRIDAQTLELSLAEPLPEKPYPLPSGAPHYLELLKKQYPHTARFYTDLDSGLQKNLHRILERHSRELSRKGIDNAAALIIETATGKVLAYCGNTGLDGRNGTTSAVDIVQARRSSGSLLKPFLYAAMLDSGRLLPDQLVIDIPTRIGSYKPDNNVPLYRGAVPASEALSRSLNIPAVRMLREYGISHFLDYLKRCGFTTFTRSADEYGLPLILGGGEITLYEAVYAYAQLMNAACSRSGYSGEHVFPVSAGAAWLTLKALTEGVRPDDEALWRVFAGSKRIAWKTGTSNGNRDGWAIGTTEAYTVGVWFGNAEGQGRQDLQSIRTAAPVLFEIFASLPAAHWPAAPSESLKEETFCADSGYIAGRYCSRTVKGFRPAQAPQGTVCPYCTAVSFTPDGRFQADMSDMTGVYEGRFPLIQNRFVLPPAVEYYYTRFAATYKKLPPFVAGHQGTHPSQLAILFPEQGARIVIPVEIDGSAGAMIMQAAARDIGTVIYWDIDGVYLGGTQGTHTMTVRPKIGTHVLTVTDSLGARRVRTFEVLDAG</sequence>
<keyword evidence="8" id="KW-0378">Hydrolase</keyword>
<keyword evidence="12" id="KW-0472">Membrane</keyword>
<name>A0A6P1Y0D0_9SPIR</name>
<dbReference type="Pfam" id="PF06832">
    <property type="entry name" value="BiPBP_C"/>
    <property type="match status" value="1"/>
</dbReference>
<evidence type="ECO:0000259" key="14">
    <source>
        <dbReference type="Pfam" id="PF00912"/>
    </source>
</evidence>
<dbReference type="RefSeq" id="WP_162663527.1">
    <property type="nucleotide sequence ID" value="NZ_CP048020.1"/>
</dbReference>
<keyword evidence="12" id="KW-0812">Transmembrane</keyword>
<comment type="similarity">
    <text evidence="3">In the N-terminal section; belongs to the glycosyltransferase 51 family.</text>
</comment>
<gene>
    <name evidence="16" type="primary">pbpC</name>
    <name evidence="16" type="ORF">GWP43_06800</name>
</gene>
<evidence type="ECO:0000256" key="9">
    <source>
        <dbReference type="ARBA" id="ARBA00023268"/>
    </source>
</evidence>
<dbReference type="InterPro" id="IPR050396">
    <property type="entry name" value="Glycosyltr_51/Transpeptidase"/>
</dbReference>
<dbReference type="PANTHER" id="PTHR32282:SF15">
    <property type="entry name" value="PENICILLIN-BINDING PROTEIN 1C"/>
    <property type="match status" value="1"/>
</dbReference>
<evidence type="ECO:0000256" key="6">
    <source>
        <dbReference type="ARBA" id="ARBA00022676"/>
    </source>
</evidence>
<feature type="domain" description="Penicillin-binding C-terminal" evidence="15">
    <location>
        <begin position="681"/>
        <end position="762"/>
    </location>
</feature>
<proteinExistence type="inferred from homology"/>
<keyword evidence="5" id="KW-0645">Protease</keyword>
<dbReference type="NCBIfam" id="TIGR02073">
    <property type="entry name" value="PBP_1c"/>
    <property type="match status" value="1"/>
</dbReference>
<comment type="similarity">
    <text evidence="2">In the C-terminal section; belongs to the transpeptidase family.</text>
</comment>
<organism evidence="16 17">
    <name type="scientific">Treponema vincentii</name>
    <dbReference type="NCBI Taxonomy" id="69710"/>
    <lineage>
        <taxon>Bacteria</taxon>
        <taxon>Pseudomonadati</taxon>
        <taxon>Spirochaetota</taxon>
        <taxon>Spirochaetia</taxon>
        <taxon>Spirochaetales</taxon>
        <taxon>Treponemataceae</taxon>
        <taxon>Treponema</taxon>
    </lineage>
</organism>
<evidence type="ECO:0000256" key="1">
    <source>
        <dbReference type="ARBA" id="ARBA00004752"/>
    </source>
</evidence>
<reference evidence="16 17" key="1">
    <citation type="submission" date="2020-01" db="EMBL/GenBank/DDBJ databases">
        <title>Complete genome sequence of a human oral phylogroup 1 Treponema sp. strain ATCC 700766, originally isolated from periodontitis dental plaque.</title>
        <authorList>
            <person name="Chan Y."/>
            <person name="Huo Y.-B."/>
            <person name="Yu X.-L."/>
            <person name="Zeng H."/>
            <person name="Leung W.-K."/>
            <person name="Watt R.M."/>
        </authorList>
    </citation>
    <scope>NUCLEOTIDE SEQUENCE [LARGE SCALE GENOMIC DNA]</scope>
    <source>
        <strain evidence="16 17">OMZ 804</strain>
    </source>
</reference>
<keyword evidence="9" id="KW-0511">Multifunctional enzyme</keyword>
<evidence type="ECO:0000256" key="8">
    <source>
        <dbReference type="ARBA" id="ARBA00022801"/>
    </source>
</evidence>
<dbReference type="Gene3D" id="1.10.3810.10">
    <property type="entry name" value="Biosynthetic peptidoglycan transglycosylase-like"/>
    <property type="match status" value="1"/>
</dbReference>
<dbReference type="InterPro" id="IPR011815">
    <property type="entry name" value="PBP_1c"/>
</dbReference>
<dbReference type="SUPFAM" id="SSF53955">
    <property type="entry name" value="Lysozyme-like"/>
    <property type="match status" value="1"/>
</dbReference>
<dbReference type="InterPro" id="IPR001264">
    <property type="entry name" value="Glyco_trans_51"/>
</dbReference>
<dbReference type="GO" id="GO:0008658">
    <property type="term" value="F:penicillin binding"/>
    <property type="evidence" value="ECO:0007669"/>
    <property type="project" value="InterPro"/>
</dbReference>
<evidence type="ECO:0000256" key="11">
    <source>
        <dbReference type="ARBA" id="ARBA00049902"/>
    </source>
</evidence>
<dbReference type="GO" id="GO:0009252">
    <property type="term" value="P:peptidoglycan biosynthetic process"/>
    <property type="evidence" value="ECO:0007669"/>
    <property type="project" value="InterPro"/>
</dbReference>
<dbReference type="GO" id="GO:0006508">
    <property type="term" value="P:proteolysis"/>
    <property type="evidence" value="ECO:0007669"/>
    <property type="project" value="UniProtKB-KW"/>
</dbReference>
<evidence type="ECO:0000256" key="5">
    <source>
        <dbReference type="ARBA" id="ARBA00022670"/>
    </source>
</evidence>
<evidence type="ECO:0000256" key="3">
    <source>
        <dbReference type="ARBA" id="ARBA00007739"/>
    </source>
</evidence>
<keyword evidence="7" id="KW-0808">Transferase</keyword>
<dbReference type="AlphaFoldDB" id="A0A6P1Y0D0"/>
<evidence type="ECO:0000256" key="2">
    <source>
        <dbReference type="ARBA" id="ARBA00007090"/>
    </source>
</evidence>
<evidence type="ECO:0000259" key="15">
    <source>
        <dbReference type="Pfam" id="PF06832"/>
    </source>
</evidence>
<dbReference type="Proteomes" id="UP000464374">
    <property type="component" value="Chromosome"/>
</dbReference>
<dbReference type="EMBL" id="CP048020">
    <property type="protein sequence ID" value="QHX43197.1"/>
    <property type="molecule type" value="Genomic_DNA"/>
</dbReference>
<comment type="pathway">
    <text evidence="1">Cell wall biogenesis; peptidoglycan biosynthesis.</text>
</comment>
<evidence type="ECO:0000313" key="16">
    <source>
        <dbReference type="EMBL" id="QHX43197.1"/>
    </source>
</evidence>
<evidence type="ECO:0000259" key="13">
    <source>
        <dbReference type="Pfam" id="PF00905"/>
    </source>
</evidence>
<dbReference type="InterPro" id="IPR001460">
    <property type="entry name" value="PCN-bd_Tpept"/>
</dbReference>
<dbReference type="InterPro" id="IPR036950">
    <property type="entry name" value="PBP_transglycosylase"/>
</dbReference>
<keyword evidence="6" id="KW-0328">Glycosyltransferase</keyword>
<dbReference type="InterPro" id="IPR012338">
    <property type="entry name" value="Beta-lactam/transpept-like"/>
</dbReference>
<dbReference type="Pfam" id="PF00912">
    <property type="entry name" value="Transgly"/>
    <property type="match status" value="1"/>
</dbReference>
<dbReference type="GO" id="GO:0008955">
    <property type="term" value="F:peptidoglycan glycosyltransferase activity"/>
    <property type="evidence" value="ECO:0007669"/>
    <property type="project" value="UniProtKB-EC"/>
</dbReference>
<accession>A0A6P1Y0D0</accession>
<keyword evidence="12" id="KW-1133">Transmembrane helix</keyword>
<dbReference type="GO" id="GO:0030288">
    <property type="term" value="C:outer membrane-bounded periplasmic space"/>
    <property type="evidence" value="ECO:0007669"/>
    <property type="project" value="TreeGrafter"/>
</dbReference>
<evidence type="ECO:0000256" key="10">
    <source>
        <dbReference type="ARBA" id="ARBA00044770"/>
    </source>
</evidence>
<feature type="domain" description="Glycosyl transferase family 51" evidence="14">
    <location>
        <begin position="71"/>
        <end position="228"/>
    </location>
</feature>
<evidence type="ECO:0000256" key="12">
    <source>
        <dbReference type="SAM" id="Phobius"/>
    </source>
</evidence>
<dbReference type="GO" id="GO:0004180">
    <property type="term" value="F:carboxypeptidase activity"/>
    <property type="evidence" value="ECO:0007669"/>
    <property type="project" value="UniProtKB-KW"/>
</dbReference>
<dbReference type="KEGG" id="trz:GWP43_06800"/>
<dbReference type="InterPro" id="IPR023346">
    <property type="entry name" value="Lysozyme-like_dom_sf"/>
</dbReference>
<feature type="transmembrane region" description="Helical" evidence="12">
    <location>
        <begin position="16"/>
        <end position="35"/>
    </location>
</feature>
<dbReference type="PANTHER" id="PTHR32282">
    <property type="entry name" value="BINDING PROTEIN TRANSPEPTIDASE, PUTATIVE-RELATED"/>
    <property type="match status" value="1"/>
</dbReference>
<feature type="domain" description="Penicillin-binding protein transpeptidase" evidence="13">
    <location>
        <begin position="307"/>
        <end position="542"/>
    </location>
</feature>
<dbReference type="EC" id="2.4.99.28" evidence="10"/>
<evidence type="ECO:0000256" key="7">
    <source>
        <dbReference type="ARBA" id="ARBA00022679"/>
    </source>
</evidence>
<evidence type="ECO:0000256" key="4">
    <source>
        <dbReference type="ARBA" id="ARBA00022645"/>
    </source>
</evidence>
<dbReference type="SUPFAM" id="SSF56601">
    <property type="entry name" value="beta-lactamase/transpeptidase-like"/>
    <property type="match status" value="1"/>
</dbReference>
<evidence type="ECO:0000313" key="17">
    <source>
        <dbReference type="Proteomes" id="UP000464374"/>
    </source>
</evidence>
<dbReference type="Pfam" id="PF00905">
    <property type="entry name" value="Transpeptidase"/>
    <property type="match status" value="1"/>
</dbReference>
<dbReference type="Gene3D" id="3.40.710.10">
    <property type="entry name" value="DD-peptidase/beta-lactamase superfamily"/>
    <property type="match status" value="1"/>
</dbReference>
<keyword evidence="4" id="KW-0121">Carboxypeptidase</keyword>
<comment type="catalytic activity">
    <reaction evidence="11">
        <text>[GlcNAc-(1-&gt;4)-Mur2Ac(oyl-L-Ala-gamma-D-Glu-L-Lys-D-Ala-D-Ala)](n)-di-trans,octa-cis-undecaprenyl diphosphate + beta-D-GlcNAc-(1-&gt;4)-Mur2Ac(oyl-L-Ala-gamma-D-Glu-L-Lys-D-Ala-D-Ala)-di-trans,octa-cis-undecaprenyl diphosphate = [GlcNAc-(1-&gt;4)-Mur2Ac(oyl-L-Ala-gamma-D-Glu-L-Lys-D-Ala-D-Ala)](n+1)-di-trans,octa-cis-undecaprenyl diphosphate + di-trans,octa-cis-undecaprenyl diphosphate + H(+)</text>
        <dbReference type="Rhea" id="RHEA:23708"/>
        <dbReference type="Rhea" id="RHEA-COMP:9602"/>
        <dbReference type="Rhea" id="RHEA-COMP:9603"/>
        <dbReference type="ChEBI" id="CHEBI:15378"/>
        <dbReference type="ChEBI" id="CHEBI:58405"/>
        <dbReference type="ChEBI" id="CHEBI:60033"/>
        <dbReference type="ChEBI" id="CHEBI:78435"/>
        <dbReference type="EC" id="2.4.99.28"/>
    </reaction>
</comment>
<protein>
    <recommendedName>
        <fullName evidence="10">peptidoglycan glycosyltransferase</fullName>
        <ecNumber evidence="10">2.4.99.28</ecNumber>
    </recommendedName>
</protein>
<dbReference type="InterPro" id="IPR009647">
    <property type="entry name" value="PBP_C"/>
</dbReference>